<dbReference type="InterPro" id="IPR004827">
    <property type="entry name" value="bZIP"/>
</dbReference>
<keyword evidence="3" id="KW-0175">Coiled coil</keyword>
<evidence type="ECO:0000256" key="3">
    <source>
        <dbReference type="SAM" id="Coils"/>
    </source>
</evidence>
<accession>A0A1D1XW10</accession>
<dbReference type="InterPro" id="IPR044797">
    <property type="entry name" value="At4g06598-like"/>
</dbReference>
<dbReference type="CDD" id="cd14703">
    <property type="entry name" value="bZIP_plant_RF2"/>
    <property type="match status" value="1"/>
</dbReference>
<dbReference type="Gene3D" id="1.20.5.170">
    <property type="match status" value="1"/>
</dbReference>
<reference evidence="6" key="1">
    <citation type="submission" date="2015-07" db="EMBL/GenBank/DDBJ databases">
        <title>Transcriptome Assembly of Anthurium amnicola.</title>
        <authorList>
            <person name="Suzuki J."/>
        </authorList>
    </citation>
    <scope>NUCLEOTIDE SEQUENCE</scope>
</reference>
<feature type="compositionally biased region" description="Low complexity" evidence="4">
    <location>
        <begin position="251"/>
        <end position="263"/>
    </location>
</feature>
<organism evidence="6">
    <name type="scientific">Anthurium amnicola</name>
    <dbReference type="NCBI Taxonomy" id="1678845"/>
    <lineage>
        <taxon>Eukaryota</taxon>
        <taxon>Viridiplantae</taxon>
        <taxon>Streptophyta</taxon>
        <taxon>Embryophyta</taxon>
        <taxon>Tracheophyta</taxon>
        <taxon>Spermatophyta</taxon>
        <taxon>Magnoliopsida</taxon>
        <taxon>Liliopsida</taxon>
        <taxon>Araceae</taxon>
        <taxon>Pothoideae</taxon>
        <taxon>Potheae</taxon>
        <taxon>Anthurium</taxon>
    </lineage>
</organism>
<evidence type="ECO:0000256" key="1">
    <source>
        <dbReference type="ARBA" id="ARBA00023015"/>
    </source>
</evidence>
<dbReference type="PANTHER" id="PTHR46835:SF3">
    <property type="entry name" value="BASIC-LEUCINE ZIPPER (BZIP) TRANSCRIPTION FACTOR FAMILY PROTEIN"/>
    <property type="match status" value="1"/>
</dbReference>
<dbReference type="InterPro" id="IPR046347">
    <property type="entry name" value="bZIP_sf"/>
</dbReference>
<keyword evidence="1" id="KW-0805">Transcription regulation</keyword>
<evidence type="ECO:0000259" key="5">
    <source>
        <dbReference type="SMART" id="SM00338"/>
    </source>
</evidence>
<feature type="coiled-coil region" evidence="3">
    <location>
        <begin position="327"/>
        <end position="403"/>
    </location>
</feature>
<dbReference type="GO" id="GO:0005634">
    <property type="term" value="C:nucleus"/>
    <property type="evidence" value="ECO:0007669"/>
    <property type="project" value="UniProtKB-ARBA"/>
</dbReference>
<keyword evidence="2" id="KW-0804">Transcription</keyword>
<protein>
    <submittedName>
        <fullName evidence="6">Uncharacterized protein At4g06598</fullName>
    </submittedName>
</protein>
<name>A0A1D1XW10_9ARAE</name>
<sequence>RLAAQIIVRFRHARTCSLIYRRLIPELRYFGDSWVAPRWIASSFPLPDRLLPLSLSQVKNARNPYLGSGLEIEQVHGDSLVRSGCSTVMARNSACSGKQSFLPPRSPFPSMSPAYIDYGSKPCLVPRGIPKPGEGYNYHQRTSSESFLFEEQPSWLDDLLNEPETPVRRGSHRRSSSDSCAYLNSSTIAYNMDKGTQEELEQRSLASLSWGSQELVHGKAMQYASYSTEGNSFGRPQERGWESGLNTVTYPSSLPAPGPSGASREFDSIMSMGTQKNDQEESAPLDPKCSSEKSEDAYFKNSQSDADPKHVKQKFAQRSRVRKLQYIAELERNVQVLQVEGSEVSAEMDFLDQQNLILNLENKALKQRLDSLVQEQFIKHLQQETLEMEIARLQALYQQQQLQQQQPYPPIPAHGRTSSRELDLQFANLSLKHKAANPGRDTATGPLRI</sequence>
<feature type="domain" description="BZIP" evidence="5">
    <location>
        <begin position="305"/>
        <end position="364"/>
    </location>
</feature>
<evidence type="ECO:0000256" key="2">
    <source>
        <dbReference type="ARBA" id="ARBA00023163"/>
    </source>
</evidence>
<proteinExistence type="predicted"/>
<dbReference type="InterPro" id="IPR044759">
    <property type="entry name" value="bZIP_RF2"/>
</dbReference>
<dbReference type="EMBL" id="GDJX01021377">
    <property type="protein sequence ID" value="JAT46559.1"/>
    <property type="molecule type" value="Transcribed_RNA"/>
</dbReference>
<gene>
    <name evidence="6" type="primary">At4g06598_5</name>
    <name evidence="6" type="ORF">g.113130</name>
</gene>
<feature type="non-terminal residue" evidence="6">
    <location>
        <position position="1"/>
    </location>
</feature>
<feature type="compositionally biased region" description="Basic and acidic residues" evidence="4">
    <location>
        <begin position="289"/>
        <end position="298"/>
    </location>
</feature>
<dbReference type="SUPFAM" id="SSF57959">
    <property type="entry name" value="Leucine zipper domain"/>
    <property type="match status" value="1"/>
</dbReference>
<dbReference type="AlphaFoldDB" id="A0A1D1XW10"/>
<dbReference type="GO" id="GO:0003700">
    <property type="term" value="F:DNA-binding transcription factor activity"/>
    <property type="evidence" value="ECO:0007669"/>
    <property type="project" value="InterPro"/>
</dbReference>
<evidence type="ECO:0000256" key="4">
    <source>
        <dbReference type="SAM" id="MobiDB-lite"/>
    </source>
</evidence>
<feature type="region of interest" description="Disordered" evidence="4">
    <location>
        <begin position="228"/>
        <end position="310"/>
    </location>
</feature>
<dbReference type="PANTHER" id="PTHR46835">
    <property type="entry name" value="BASIC-LEUCINE ZIPPER (BZIP) TRANSCRIPTION FACTOR FAMILY PROTEIN-RELATED"/>
    <property type="match status" value="1"/>
</dbReference>
<dbReference type="SMART" id="SM00338">
    <property type="entry name" value="BRLZ"/>
    <property type="match status" value="1"/>
</dbReference>
<evidence type="ECO:0000313" key="6">
    <source>
        <dbReference type="EMBL" id="JAT46559.1"/>
    </source>
</evidence>